<dbReference type="GO" id="GO:0005737">
    <property type="term" value="C:cytoplasm"/>
    <property type="evidence" value="ECO:0007669"/>
    <property type="project" value="UniProtKB-ARBA"/>
</dbReference>
<protein>
    <recommendedName>
        <fullName evidence="1">START domain-containing protein</fullName>
    </recommendedName>
</protein>
<dbReference type="GeneID" id="68100288"/>
<dbReference type="RefSeq" id="XP_044545948.1">
    <property type="nucleotide sequence ID" value="XM_044697843.1"/>
</dbReference>
<gene>
    <name evidence="2" type="ORF">C9374_007834</name>
</gene>
<dbReference type="SUPFAM" id="SSF55961">
    <property type="entry name" value="Bet v1-like"/>
    <property type="match status" value="1"/>
</dbReference>
<comment type="caution">
    <text evidence="2">The sequence shown here is derived from an EMBL/GenBank/DDBJ whole genome shotgun (WGS) entry which is preliminary data.</text>
</comment>
<dbReference type="GO" id="GO:0008289">
    <property type="term" value="F:lipid binding"/>
    <property type="evidence" value="ECO:0007669"/>
    <property type="project" value="InterPro"/>
</dbReference>
<dbReference type="Gene3D" id="3.30.530.20">
    <property type="match status" value="1"/>
</dbReference>
<sequence length="241" mass="27752">MATLRSSLTEEIKKRIKEKWNEAFKLSVEFNSDQAIHDDKLRHLHTKKNVAVYTSHDNHRFDGLYVIRGDILVESCSAQEYQGPFLSLDLDIKRVMDPLTKRNETIESWTDEDGTFLIQYFLIGTGPFVSDREFIYVLKVVETSPHESYVVLTSIDSIYTPPEHFELDKGAVRANNIFVSQRYEQLQNGDLKVSYSTLSNPCGWIPNSLTNMFLHAQPMKMLDIARLAGKNVKERHDHSGK</sequence>
<accession>A0AA88KHY6</accession>
<dbReference type="AlphaFoldDB" id="A0AA88KHY6"/>
<dbReference type="CDD" id="cd00177">
    <property type="entry name" value="START"/>
    <property type="match status" value="1"/>
</dbReference>
<dbReference type="InterPro" id="IPR023393">
    <property type="entry name" value="START-like_dom_sf"/>
</dbReference>
<dbReference type="InterPro" id="IPR051213">
    <property type="entry name" value="START_lipid_transfer"/>
</dbReference>
<reference evidence="2 3" key="1">
    <citation type="journal article" date="2018" name="BMC Genomics">
        <title>The genome of Naegleria lovaniensis, the basis for a comparative approach to unravel pathogenicity factors of the human pathogenic amoeba N. fowleri.</title>
        <authorList>
            <person name="Liechti N."/>
            <person name="Schurch N."/>
            <person name="Bruggmann R."/>
            <person name="Wittwer M."/>
        </authorList>
    </citation>
    <scope>NUCLEOTIDE SEQUENCE [LARGE SCALE GENOMIC DNA]</scope>
    <source>
        <strain evidence="2 3">ATCC 30569</strain>
    </source>
</reference>
<evidence type="ECO:0000313" key="3">
    <source>
        <dbReference type="Proteomes" id="UP000816034"/>
    </source>
</evidence>
<evidence type="ECO:0000313" key="2">
    <source>
        <dbReference type="EMBL" id="KAG2378686.1"/>
    </source>
</evidence>
<dbReference type="Proteomes" id="UP000816034">
    <property type="component" value="Unassembled WGS sequence"/>
</dbReference>
<evidence type="ECO:0000259" key="1">
    <source>
        <dbReference type="Pfam" id="PF01852"/>
    </source>
</evidence>
<dbReference type="EMBL" id="PYSW02000031">
    <property type="protein sequence ID" value="KAG2378686.1"/>
    <property type="molecule type" value="Genomic_DNA"/>
</dbReference>
<name>A0AA88KHY6_NAELO</name>
<dbReference type="PANTHER" id="PTHR19308:SF14">
    <property type="entry name" value="START DOMAIN-CONTAINING PROTEIN"/>
    <property type="match status" value="1"/>
</dbReference>
<proteinExistence type="predicted"/>
<dbReference type="PANTHER" id="PTHR19308">
    <property type="entry name" value="PHOSPHATIDYLCHOLINE TRANSFER PROTEIN"/>
    <property type="match status" value="1"/>
</dbReference>
<dbReference type="InterPro" id="IPR002913">
    <property type="entry name" value="START_lipid-bd_dom"/>
</dbReference>
<dbReference type="Pfam" id="PF01852">
    <property type="entry name" value="START"/>
    <property type="match status" value="1"/>
</dbReference>
<keyword evidence="3" id="KW-1185">Reference proteome</keyword>
<organism evidence="2 3">
    <name type="scientific">Naegleria lovaniensis</name>
    <name type="common">Amoeba</name>
    <dbReference type="NCBI Taxonomy" id="51637"/>
    <lineage>
        <taxon>Eukaryota</taxon>
        <taxon>Discoba</taxon>
        <taxon>Heterolobosea</taxon>
        <taxon>Tetramitia</taxon>
        <taxon>Eutetramitia</taxon>
        <taxon>Vahlkampfiidae</taxon>
        <taxon>Naegleria</taxon>
    </lineage>
</organism>
<feature type="domain" description="START" evidence="1">
    <location>
        <begin position="115"/>
        <end position="234"/>
    </location>
</feature>